<sequence>GRRVAVGRKRRGYPAHGPAASRGIRGGPALVRGRAARAPRSARRARRAVREGGSPGRLRGLDLGRHRLGGTARTLLRRRGIRAFPRLGVAGERHPTSQGLPPALERVAARYGVGGSPLDLGGRGSGPDERKAIGDPDRVSRARLDAAGLFGVSSQGGDGPSTCTGEV</sequence>
<feature type="compositionally biased region" description="Basic and acidic residues" evidence="1">
    <location>
        <begin position="126"/>
        <end position="136"/>
    </location>
</feature>
<accession>A0A6J4QLG3</accession>
<feature type="compositionally biased region" description="Basic residues" evidence="1">
    <location>
        <begin position="1"/>
        <end position="13"/>
    </location>
</feature>
<reference evidence="2" key="1">
    <citation type="submission" date="2020-02" db="EMBL/GenBank/DDBJ databases">
        <authorList>
            <person name="Meier V. D."/>
        </authorList>
    </citation>
    <scope>NUCLEOTIDE SEQUENCE</scope>
    <source>
        <strain evidence="2">AVDCRST_MAG14</strain>
    </source>
</reference>
<protein>
    <submittedName>
        <fullName evidence="2">Uncharacterized protein</fullName>
    </submittedName>
</protein>
<evidence type="ECO:0000256" key="1">
    <source>
        <dbReference type="SAM" id="MobiDB-lite"/>
    </source>
</evidence>
<evidence type="ECO:0000313" key="2">
    <source>
        <dbReference type="EMBL" id="CAA9448406.1"/>
    </source>
</evidence>
<dbReference type="EMBL" id="CADCVG010000030">
    <property type="protein sequence ID" value="CAA9448406.1"/>
    <property type="molecule type" value="Genomic_DNA"/>
</dbReference>
<dbReference type="AlphaFoldDB" id="A0A6J4QLG3"/>
<proteinExistence type="predicted"/>
<name>A0A6J4QLG3_9ACTN</name>
<feature type="compositionally biased region" description="Basic residues" evidence="1">
    <location>
        <begin position="34"/>
        <end position="47"/>
    </location>
</feature>
<feature type="region of interest" description="Disordered" evidence="1">
    <location>
        <begin position="115"/>
        <end position="136"/>
    </location>
</feature>
<organism evidence="2">
    <name type="scientific">uncultured Rubrobacteraceae bacterium</name>
    <dbReference type="NCBI Taxonomy" id="349277"/>
    <lineage>
        <taxon>Bacteria</taxon>
        <taxon>Bacillati</taxon>
        <taxon>Actinomycetota</taxon>
        <taxon>Rubrobacteria</taxon>
        <taxon>Rubrobacterales</taxon>
        <taxon>Rubrobacteraceae</taxon>
        <taxon>environmental samples</taxon>
    </lineage>
</organism>
<feature type="region of interest" description="Disordered" evidence="1">
    <location>
        <begin position="1"/>
        <end position="65"/>
    </location>
</feature>
<feature type="non-terminal residue" evidence="2">
    <location>
        <position position="1"/>
    </location>
</feature>
<gene>
    <name evidence="2" type="ORF">AVDCRST_MAG14-637</name>
</gene>
<feature type="non-terminal residue" evidence="2">
    <location>
        <position position="167"/>
    </location>
</feature>